<dbReference type="AlphaFoldDB" id="A0A317ENX9"/>
<evidence type="ECO:0000256" key="2">
    <source>
        <dbReference type="ARBA" id="ARBA00022763"/>
    </source>
</evidence>
<dbReference type="CDD" id="cd03468">
    <property type="entry name" value="PolY_like"/>
    <property type="match status" value="1"/>
</dbReference>
<dbReference type="EMBL" id="QGNZ01000001">
    <property type="protein sequence ID" value="PWS28314.1"/>
    <property type="molecule type" value="Genomic_DNA"/>
</dbReference>
<evidence type="ECO:0000313" key="5">
    <source>
        <dbReference type="Proteomes" id="UP000245379"/>
    </source>
</evidence>
<reference evidence="4 5" key="1">
    <citation type="submission" date="2018-05" db="EMBL/GenBank/DDBJ databases">
        <title>Pedobacter paludis sp. nov., isolated from wetland soil.</title>
        <authorList>
            <person name="Zhang Y."/>
            <person name="Wang G."/>
        </authorList>
    </citation>
    <scope>NUCLEOTIDE SEQUENCE [LARGE SCALE GENOMIC DNA]</scope>
    <source>
        <strain evidence="4 5">KCTC22721</strain>
    </source>
</reference>
<accession>A0A317ENX9</accession>
<organism evidence="4 5">
    <name type="scientific">Pedobacter yonginense</name>
    <dbReference type="NCBI Taxonomy" id="651869"/>
    <lineage>
        <taxon>Bacteria</taxon>
        <taxon>Pseudomonadati</taxon>
        <taxon>Bacteroidota</taxon>
        <taxon>Sphingobacteriia</taxon>
        <taxon>Sphingobacteriales</taxon>
        <taxon>Sphingobacteriaceae</taxon>
        <taxon>Pedobacter</taxon>
    </lineage>
</organism>
<evidence type="ECO:0000256" key="1">
    <source>
        <dbReference type="ARBA" id="ARBA00010945"/>
    </source>
</evidence>
<dbReference type="Gene3D" id="3.30.70.270">
    <property type="match status" value="1"/>
</dbReference>
<name>A0A317ENX9_9SPHI</name>
<gene>
    <name evidence="4" type="ORF">DHW03_00190</name>
</gene>
<dbReference type="Gene3D" id="3.40.1170.60">
    <property type="match status" value="1"/>
</dbReference>
<evidence type="ECO:0000313" key="4">
    <source>
        <dbReference type="EMBL" id="PWS28314.1"/>
    </source>
</evidence>
<comment type="caution">
    <text evidence="4">The sequence shown here is derived from an EMBL/GenBank/DDBJ whole genome shotgun (WGS) entry which is preliminary data.</text>
</comment>
<dbReference type="GO" id="GO:0006281">
    <property type="term" value="P:DNA repair"/>
    <property type="evidence" value="ECO:0007669"/>
    <property type="project" value="InterPro"/>
</dbReference>
<dbReference type="InterPro" id="IPR001126">
    <property type="entry name" value="UmuC"/>
</dbReference>
<keyword evidence="5" id="KW-1185">Reference proteome</keyword>
<keyword evidence="2" id="KW-0227">DNA damage</keyword>
<dbReference type="InterPro" id="IPR043128">
    <property type="entry name" value="Rev_trsase/Diguanyl_cyclase"/>
</dbReference>
<keyword evidence="4" id="KW-0808">Transferase</keyword>
<dbReference type="OrthoDB" id="625722at2"/>
<dbReference type="Pfam" id="PF00817">
    <property type="entry name" value="IMS"/>
    <property type="match status" value="1"/>
</dbReference>
<comment type="similarity">
    <text evidence="1">Belongs to the DNA polymerase type-Y family.</text>
</comment>
<sequence length="498" mass="56538">MSRYVSIYFSNLLADYLAIKKPELKDKVYVFTMPQSNRIMVTASSKAAEKQGIFANTVLADAKALVPDILAFDDKADFNKKLLVRIAKWAIRYSPIVSIDLPDGIILDSSGCSHLLGGEAKYLETLLAKLKESGYHCRGAISDTIGTSWAVARLGKKSPIIEKGQQYNALLNLPPMALRLEQHIIQRLHKLGFDKIGKFVQLPASMLRRRFGQDLLIRLGQALGTEAESLTPIIVKAAYEERLFCLDPIRTRPAIEIAIEKLLEALCARLAKEGLGIRSAELKGYRLDGRVTETKIGTNQPTHQIAHLAKLFGLKIDQIEPDLGIEVFLMTATKTEPVHVNQEKLWNGKPGLADQSLAQLLDRLAGKVGPEVIRRYVPQAHYWPERSLRPAVSLEEKTEIKWQKSNPRPMEMLHKPATIQVTAPIPDYPPMNFRYKGELHLIKKADGPERIEREWWMEPGEHRDYYVLEDDKGRRYWVFRSGHYDQEHSAWFLHGFFA</sequence>
<dbReference type="PANTHER" id="PTHR35369">
    <property type="entry name" value="BLR3025 PROTEIN-RELATED"/>
    <property type="match status" value="1"/>
</dbReference>
<dbReference type="InterPro" id="IPR043502">
    <property type="entry name" value="DNA/RNA_pol_sf"/>
</dbReference>
<evidence type="ECO:0000259" key="3">
    <source>
        <dbReference type="Pfam" id="PF00817"/>
    </source>
</evidence>
<proteinExistence type="inferred from homology"/>
<dbReference type="Proteomes" id="UP000245379">
    <property type="component" value="Unassembled WGS sequence"/>
</dbReference>
<dbReference type="SUPFAM" id="SSF56672">
    <property type="entry name" value="DNA/RNA polymerases"/>
    <property type="match status" value="1"/>
</dbReference>
<dbReference type="InterPro" id="IPR050356">
    <property type="entry name" value="SulA_CellDiv_inhibitor"/>
</dbReference>
<protein>
    <submittedName>
        <fullName evidence="4">Nucleotidyltransferase</fullName>
    </submittedName>
</protein>
<dbReference type="PANTHER" id="PTHR35369:SF2">
    <property type="entry name" value="BLR3025 PROTEIN"/>
    <property type="match status" value="1"/>
</dbReference>
<dbReference type="RefSeq" id="WP_109923762.1">
    <property type="nucleotide sequence ID" value="NZ_QGNZ01000001.1"/>
</dbReference>
<feature type="domain" description="UmuC" evidence="3">
    <location>
        <begin position="7"/>
        <end position="149"/>
    </location>
</feature>
<dbReference type="GO" id="GO:0016740">
    <property type="term" value="F:transferase activity"/>
    <property type="evidence" value="ECO:0007669"/>
    <property type="project" value="UniProtKB-KW"/>
</dbReference>